<organism evidence="1 2">
    <name type="scientific">Clostridium thailandense</name>
    <dbReference type="NCBI Taxonomy" id="2794346"/>
    <lineage>
        <taxon>Bacteria</taxon>
        <taxon>Bacillati</taxon>
        <taxon>Bacillota</taxon>
        <taxon>Clostridia</taxon>
        <taxon>Eubacteriales</taxon>
        <taxon>Clostridiaceae</taxon>
        <taxon>Clostridium</taxon>
    </lineage>
</organism>
<protein>
    <submittedName>
        <fullName evidence="1">Uncharacterized protein</fullName>
    </submittedName>
</protein>
<dbReference type="Proteomes" id="UP000694308">
    <property type="component" value="Unassembled WGS sequence"/>
</dbReference>
<dbReference type="AlphaFoldDB" id="A0A949TPP6"/>
<reference evidence="1" key="1">
    <citation type="submission" date="2020-12" db="EMBL/GenBank/DDBJ databases">
        <title>Clostridium thailandense sp. nov., a novel acetogenic bacterium isolated from peat land soil in Thailand.</title>
        <authorList>
            <person name="Chaikitkaew S."/>
            <person name="Birkeland N.K."/>
        </authorList>
    </citation>
    <scope>NUCLEOTIDE SEQUENCE</scope>
    <source>
        <strain evidence="1">PL3</strain>
    </source>
</reference>
<dbReference type="RefSeq" id="WP_218320142.1">
    <property type="nucleotide sequence ID" value="NZ_JAEEGC010000037.1"/>
</dbReference>
<evidence type="ECO:0000313" key="1">
    <source>
        <dbReference type="EMBL" id="MBV7273117.1"/>
    </source>
</evidence>
<sequence>MAIRKIDISREEFDRINEVENFLYNYKAINLAIENLKMELKSLDETTIGSIEYKDSIGKTNKFNSSVENILTRKGLLRLRIEHMETKITQIDRALGILLEIEKAVIKSFYIEDMCYFQFCSDINVSERTCQRIKRRALNKIIISVYGI</sequence>
<keyword evidence="2" id="KW-1185">Reference proteome</keyword>
<comment type="caution">
    <text evidence="1">The sequence shown here is derived from an EMBL/GenBank/DDBJ whole genome shotgun (WGS) entry which is preliminary data.</text>
</comment>
<name>A0A949TPP6_9CLOT</name>
<accession>A0A949TPP6</accession>
<proteinExistence type="predicted"/>
<dbReference type="EMBL" id="JAEEGC010000037">
    <property type="protein sequence ID" value="MBV7273117.1"/>
    <property type="molecule type" value="Genomic_DNA"/>
</dbReference>
<gene>
    <name evidence="1" type="ORF">I6U48_09360</name>
</gene>
<evidence type="ECO:0000313" key="2">
    <source>
        <dbReference type="Proteomes" id="UP000694308"/>
    </source>
</evidence>